<feature type="compositionally biased region" description="Acidic residues" evidence="3">
    <location>
        <begin position="800"/>
        <end position="810"/>
    </location>
</feature>
<dbReference type="PROSITE" id="PS50002">
    <property type="entry name" value="SH3"/>
    <property type="match status" value="1"/>
</dbReference>
<dbReference type="HOGENOM" id="CLU_008516_0_0_1"/>
<feature type="compositionally biased region" description="Acidic residues" evidence="3">
    <location>
        <begin position="346"/>
        <end position="360"/>
    </location>
</feature>
<feature type="domain" description="SH3" evidence="4">
    <location>
        <begin position="414"/>
        <end position="509"/>
    </location>
</feature>
<dbReference type="STRING" id="322104.A3GGQ6"/>
<protein>
    <submittedName>
        <fullName evidence="5">Putative bud site selection protein</fullName>
    </submittedName>
</protein>
<feature type="compositionally biased region" description="Acidic residues" evidence="3">
    <location>
        <begin position="601"/>
        <end position="613"/>
    </location>
</feature>
<feature type="compositionally biased region" description="Basic and acidic residues" evidence="3">
    <location>
        <begin position="636"/>
        <end position="655"/>
    </location>
</feature>
<dbReference type="PANTHER" id="PTHR47775:SF1">
    <property type="entry name" value="BUD SITE SELECTION PROTEIN 14"/>
    <property type="match status" value="1"/>
</dbReference>
<dbReference type="SMART" id="SM00326">
    <property type="entry name" value="SH3"/>
    <property type="match status" value="1"/>
</dbReference>
<feature type="region of interest" description="Disordered" evidence="3">
    <location>
        <begin position="883"/>
        <end position="1131"/>
    </location>
</feature>
<keyword evidence="1 2" id="KW-0728">SH3 domain</keyword>
<feature type="compositionally biased region" description="Acidic residues" evidence="3">
    <location>
        <begin position="378"/>
        <end position="398"/>
    </location>
</feature>
<feature type="compositionally biased region" description="Polar residues" evidence="3">
    <location>
        <begin position="1038"/>
        <end position="1047"/>
    </location>
</feature>
<feature type="region of interest" description="Disordered" evidence="3">
    <location>
        <begin position="800"/>
        <end position="829"/>
    </location>
</feature>
<dbReference type="InterPro" id="IPR001452">
    <property type="entry name" value="SH3_domain"/>
</dbReference>
<evidence type="ECO:0000259" key="4">
    <source>
        <dbReference type="PROSITE" id="PS50002"/>
    </source>
</evidence>
<feature type="region of interest" description="Disordered" evidence="3">
    <location>
        <begin position="564"/>
        <end position="583"/>
    </location>
</feature>
<feature type="compositionally biased region" description="Basic and acidic residues" evidence="3">
    <location>
        <begin position="326"/>
        <end position="345"/>
    </location>
</feature>
<dbReference type="eggNOG" id="ENOG502R17J">
    <property type="taxonomic scope" value="Eukaryota"/>
</dbReference>
<feature type="compositionally biased region" description="Acidic residues" evidence="3">
    <location>
        <begin position="1068"/>
        <end position="1087"/>
    </location>
</feature>
<dbReference type="InParanoid" id="A3GGQ6"/>
<feature type="compositionally biased region" description="Polar residues" evidence="3">
    <location>
        <begin position="1010"/>
        <end position="1027"/>
    </location>
</feature>
<organism evidence="5 6">
    <name type="scientific">Scheffersomyces stipitis (strain ATCC 58785 / CBS 6054 / NBRC 10063 / NRRL Y-11545)</name>
    <name type="common">Yeast</name>
    <name type="synonym">Pichia stipitis</name>
    <dbReference type="NCBI Taxonomy" id="322104"/>
    <lineage>
        <taxon>Eukaryota</taxon>
        <taxon>Fungi</taxon>
        <taxon>Dikarya</taxon>
        <taxon>Ascomycota</taxon>
        <taxon>Saccharomycotina</taxon>
        <taxon>Pichiomycetes</taxon>
        <taxon>Debaryomycetaceae</taxon>
        <taxon>Scheffersomyces</taxon>
    </lineage>
</organism>
<feature type="region of interest" description="Disordered" evidence="3">
    <location>
        <begin position="623"/>
        <end position="655"/>
    </location>
</feature>
<feature type="compositionally biased region" description="Basic and acidic residues" evidence="3">
    <location>
        <begin position="918"/>
        <end position="930"/>
    </location>
</feature>
<feature type="compositionally biased region" description="Basic and acidic residues" evidence="3">
    <location>
        <begin position="131"/>
        <end position="140"/>
    </location>
</feature>
<dbReference type="InterPro" id="IPR053039">
    <property type="entry name" value="Polarity_Bud-Selection_Reg"/>
</dbReference>
<sequence length="1158" mass="129694">MALSPYHHIIQAATEHHGRSDNEDSDHETSFSRKSNHMPSHNNSDLEIGSDNNDENIMESGNDNELEYKSTLRRMQPVKRSRNASLNDSRESHTDSEDYDNRRLHDRTNNLSIDNLEKASFDKQTSLEEIHSPELHELRKSRSANSSPIATAKDINSTAEPSLHDDSSLANTNRLISDLERKLSIMSTSSSNHTQQSQGSSVIVNKSLAGMGKESIQSSVLQYIKSEEDKARDTHNNIFNPNELFQDRQSKFLTKFGKSYNDDNQRKMVNPNHHRSDAHLTGEHIPDENASDNVSPVITPNLAESSLDAVEVDDPIGMDTDSSIHISRDDSHIAEHSFVKEKEDILDQDEDEDINDEDDHEEHANHSGMYGIFFNDNSYDDDFDPDDNDDDDNFEPTDELLLPPSPPRSPPRDLDPDKLYGLYDFSGPDPSHCSLTRDEPVYLINDQDNYWWLIRKLNKEERKMHVKSKRRINQGEIDEDYDSLEDDYTDEEDGKIGFVPAECLETYGERLARLNCFKNEELERSSKDSLVDQHLFGNTAQQGESQVFQSEDNLLRDNDTSIISNKSEGLSRSSSLLKRSGSKKNNKSVTFENLADLQLHEEEEEVEEQTDDTDLIRKQQKKAGFEANSMYNIPQEDIRHSDGQQDQDEEKRSEVLSDVYPVETPLIINKNGKSNNKKKLALLPSTLTQDTVLPLNPSHSLEQPHEPAGSFKGFLSKPPTTSNTFDQASIGSFSPDTPPSRFVKSYTRPSHLLDSPGDELDEVYMSPNSGMLRRSEILDRLTKVTSDIEEQLAFSDFEADGNEEGYEEDANVTKEHESDRSIVDLSSPHSIKEKHRGVVIVDDDDYEDGDILDADADADADANADADVSDFTKSEDCDISKSDIEKEIKEIHPLPVEETKEVPESPKDILQEIPQHTPQEKSEEAKEPTTEIKQSASEMNQEFDGSTLEKGSEVGEINPEVVVISDDSSPESSLPEPASLSTPSKSDDISDDIPNDSINMGAIEEAAGTTPVSLSSKDSAATITDVPSESLDHVIHSSPITKQIDSSSEARRSPDIGKSVQSMNVPERDEEEEEDDDDDDEYDDDDVLNGGYPADITPLTSMNSLNYGQSSTPTPSKLVPPTDVSDKRKSRPVHDMFMPILGKFDELAEKLAELDGML</sequence>
<dbReference type="Pfam" id="PF00018">
    <property type="entry name" value="SH3_1"/>
    <property type="match status" value="1"/>
</dbReference>
<dbReference type="OrthoDB" id="196165at2759"/>
<dbReference type="GO" id="GO:0030950">
    <property type="term" value="P:establishment or maintenance of actin cytoskeleton polarity"/>
    <property type="evidence" value="ECO:0007669"/>
    <property type="project" value="TreeGrafter"/>
</dbReference>
<accession>A3GGQ6</accession>
<dbReference type="PANTHER" id="PTHR47775">
    <property type="entry name" value="BUD SITE SELECTION PROTEIN 14"/>
    <property type="match status" value="1"/>
</dbReference>
<dbReference type="RefSeq" id="XP_001387989.2">
    <property type="nucleotide sequence ID" value="XM_001387952.1"/>
</dbReference>
<keyword evidence="6" id="KW-1185">Reference proteome</keyword>
<dbReference type="AlphaFoldDB" id="A3GGQ6"/>
<reference evidence="5 6" key="1">
    <citation type="journal article" date="2007" name="Nat. Biotechnol.">
        <title>Genome sequence of the lignocellulose-bioconverting and xylose-fermenting yeast Pichia stipitis.</title>
        <authorList>
            <person name="Jeffries T.W."/>
            <person name="Grigoriev I.V."/>
            <person name="Grimwood J."/>
            <person name="Laplaza J.M."/>
            <person name="Aerts A."/>
            <person name="Salamov A."/>
            <person name="Schmutz J."/>
            <person name="Lindquist E."/>
            <person name="Dehal P."/>
            <person name="Shapiro H."/>
            <person name="Jin Y.S."/>
            <person name="Passoth V."/>
            <person name="Richardson P.M."/>
        </authorList>
    </citation>
    <scope>NUCLEOTIDE SEQUENCE [LARGE SCALE GENOMIC DNA]</scope>
    <source>
        <strain evidence="6">ATCC 58785 / CBS 6054 / NBRC 10063 / NRRL Y-11545</strain>
    </source>
</reference>
<feature type="compositionally biased region" description="Basic and acidic residues" evidence="3">
    <location>
        <begin position="88"/>
        <end position="106"/>
    </location>
</feature>
<evidence type="ECO:0000256" key="3">
    <source>
        <dbReference type="SAM" id="MobiDB-lite"/>
    </source>
</evidence>
<evidence type="ECO:0000313" key="5">
    <source>
        <dbReference type="EMBL" id="EAZ63966.2"/>
    </source>
</evidence>
<evidence type="ECO:0000256" key="1">
    <source>
        <dbReference type="ARBA" id="ARBA00022443"/>
    </source>
</evidence>
<dbReference type="OMA" id="HDMFMPI"/>
<dbReference type="GO" id="GO:0008104">
    <property type="term" value="P:intracellular protein localization"/>
    <property type="evidence" value="ECO:0007669"/>
    <property type="project" value="TreeGrafter"/>
</dbReference>
<feature type="compositionally biased region" description="Polar residues" evidence="3">
    <location>
        <begin position="931"/>
        <end position="944"/>
    </location>
</feature>
<dbReference type="InterPro" id="IPR036028">
    <property type="entry name" value="SH3-like_dom_sf"/>
</dbReference>
<dbReference type="SUPFAM" id="SSF50044">
    <property type="entry name" value="SH3-domain"/>
    <property type="match status" value="1"/>
</dbReference>
<feature type="compositionally biased region" description="Basic and acidic residues" evidence="3">
    <location>
        <begin position="883"/>
        <end position="910"/>
    </location>
</feature>
<feature type="region of interest" description="Disordered" evidence="3">
    <location>
        <begin position="11"/>
        <end position="106"/>
    </location>
</feature>
<gene>
    <name evidence="5" type="ORF">PICST_66512</name>
</gene>
<feature type="compositionally biased region" description="Low complexity" evidence="3">
    <location>
        <begin position="564"/>
        <end position="579"/>
    </location>
</feature>
<feature type="compositionally biased region" description="Basic and acidic residues" evidence="3">
    <location>
        <begin position="14"/>
        <end position="31"/>
    </location>
</feature>
<dbReference type="Gene3D" id="2.30.30.40">
    <property type="entry name" value="SH3 Domains"/>
    <property type="match status" value="1"/>
</dbReference>
<feature type="region of interest" description="Disordered" evidence="3">
    <location>
        <begin position="261"/>
        <end position="292"/>
    </location>
</feature>
<dbReference type="Proteomes" id="UP000002258">
    <property type="component" value="Chromosome 1"/>
</dbReference>
<dbReference type="GO" id="GO:0015630">
    <property type="term" value="C:microtubule cytoskeleton"/>
    <property type="evidence" value="ECO:0007669"/>
    <property type="project" value="TreeGrafter"/>
</dbReference>
<feature type="compositionally biased region" description="Low complexity" evidence="3">
    <location>
        <begin position="965"/>
        <end position="984"/>
    </location>
</feature>
<feature type="compositionally biased region" description="Acidic residues" evidence="3">
    <location>
        <begin position="52"/>
        <end position="65"/>
    </location>
</feature>
<dbReference type="GO" id="GO:0051286">
    <property type="term" value="C:cell tip"/>
    <property type="evidence" value="ECO:0007669"/>
    <property type="project" value="TreeGrafter"/>
</dbReference>
<dbReference type="GeneID" id="4851455"/>
<dbReference type="KEGG" id="pic:PICST_66512"/>
<feature type="region of interest" description="Disordered" evidence="3">
    <location>
        <begin position="131"/>
        <end position="169"/>
    </location>
</feature>
<feature type="region of interest" description="Disordered" evidence="3">
    <location>
        <begin position="595"/>
        <end position="614"/>
    </location>
</feature>
<feature type="compositionally biased region" description="Basic and acidic residues" evidence="3">
    <location>
        <begin position="811"/>
        <end position="822"/>
    </location>
</feature>
<name>A3GGQ6_PICST</name>
<evidence type="ECO:0000313" key="6">
    <source>
        <dbReference type="Proteomes" id="UP000002258"/>
    </source>
</evidence>
<dbReference type="EMBL" id="AAVQ01000001">
    <property type="protein sequence ID" value="EAZ63966.2"/>
    <property type="molecule type" value="Genomic_DNA"/>
</dbReference>
<feature type="compositionally biased region" description="Polar residues" evidence="3">
    <location>
        <begin position="143"/>
        <end position="160"/>
    </location>
</feature>
<proteinExistence type="predicted"/>
<evidence type="ECO:0000256" key="2">
    <source>
        <dbReference type="PROSITE-ProRule" id="PRU00192"/>
    </source>
</evidence>
<feature type="compositionally biased region" description="Basic and acidic residues" evidence="3">
    <location>
        <begin position="274"/>
        <end position="287"/>
    </location>
</feature>
<comment type="caution">
    <text evidence="5">The sequence shown here is derived from an EMBL/GenBank/DDBJ whole genome shotgun (WGS) entry which is preliminary data.</text>
</comment>
<feature type="region of interest" description="Disordered" evidence="3">
    <location>
        <begin position="318"/>
        <end position="418"/>
    </location>
</feature>
<feature type="compositionally biased region" description="Polar residues" evidence="3">
    <location>
        <begin position="1098"/>
        <end position="1115"/>
    </location>
</feature>